<dbReference type="EMBL" id="DS231698">
    <property type="protein sequence ID" value="KNA99528.1"/>
    <property type="molecule type" value="Genomic_DNA"/>
</dbReference>
<protein>
    <submittedName>
        <fullName evidence="1">Uncharacterized protein</fullName>
    </submittedName>
</protein>
<sequence>MAVRIRSHLFCWRWGSSATLDGSYVGRDAQRVLGSICTSTLAMALPPSRICFDPWPISSSQVKASKRVRVALVMCFLSLSGWVHAVQLPPSAARERKVRLDVKK</sequence>
<dbReference type="RefSeq" id="XP_018237574.1">
    <property type="nucleotide sequence ID" value="XM_018398673.1"/>
</dbReference>
<evidence type="ECO:0000313" key="1">
    <source>
        <dbReference type="EMBL" id="KNA99528.1"/>
    </source>
</evidence>
<dbReference type="VEuPathDB" id="FungiDB:FOXG_18551"/>
<dbReference type="GeneID" id="28959257"/>
<reference evidence="1" key="1">
    <citation type="submission" date="2007-04" db="EMBL/GenBank/DDBJ databases">
        <authorList>
            <consortium name="The Broad Institute Genome Sequencing Platform"/>
            <person name="Birren B."/>
            <person name="Lander E."/>
            <person name="Galagan J."/>
            <person name="Nusbaum C."/>
            <person name="Devon K."/>
            <person name="Ma L.-J."/>
            <person name="Jaffe D."/>
            <person name="Butler J."/>
            <person name="Alvarez P."/>
            <person name="Gnerre S."/>
            <person name="Grabherr M."/>
            <person name="Kleber M."/>
            <person name="Mauceli E."/>
            <person name="Brockman W."/>
            <person name="MacCallum I.A."/>
            <person name="Young S."/>
            <person name="LaButti K."/>
            <person name="DeCaprio D."/>
            <person name="Crawford M."/>
            <person name="Koehrsen M."/>
            <person name="Engels R."/>
            <person name="Montgomery P."/>
            <person name="Pearson M."/>
            <person name="Howarth C."/>
            <person name="Larson L."/>
            <person name="White J."/>
            <person name="O'Leary S."/>
            <person name="Kodira C."/>
            <person name="Zeng Q."/>
            <person name="Yandava C."/>
            <person name="Alvarado L."/>
            <person name="Kistler C."/>
            <person name="Shim W.-B."/>
            <person name="Kang S."/>
            <person name="Woloshuk C."/>
        </authorList>
    </citation>
    <scope>NUCLEOTIDE SEQUENCE</scope>
    <source>
        <strain evidence="1">4287</strain>
    </source>
</reference>
<dbReference type="OrthoDB" id="10373382at2759"/>
<reference evidence="1" key="2">
    <citation type="journal article" date="2010" name="Nature">
        <title>Comparative genomics reveals mobile pathogenicity chromosomes in Fusarium.</title>
        <authorList>
            <person name="Ma L.J."/>
            <person name="van der Does H.C."/>
            <person name="Borkovich K.A."/>
            <person name="Coleman J.J."/>
            <person name="Daboussi M.J."/>
            <person name="Di Pietro A."/>
            <person name="Dufresne M."/>
            <person name="Freitag M."/>
            <person name="Grabherr M."/>
            <person name="Henrissat B."/>
            <person name="Houterman P.M."/>
            <person name="Kang S."/>
            <person name="Shim W.B."/>
            <person name="Woloshuk C."/>
            <person name="Xie X."/>
            <person name="Xu J.R."/>
            <person name="Antoniw J."/>
            <person name="Baker S.E."/>
            <person name="Bluhm B.H."/>
            <person name="Breakspear A."/>
            <person name="Brown D.W."/>
            <person name="Butchko R.A."/>
            <person name="Chapman S."/>
            <person name="Coulson R."/>
            <person name="Coutinho P.M."/>
            <person name="Danchin E.G."/>
            <person name="Diener A."/>
            <person name="Gale L.R."/>
            <person name="Gardiner D.M."/>
            <person name="Goff S."/>
            <person name="Hammond-Kosack K.E."/>
            <person name="Hilburn K."/>
            <person name="Hua-Van A."/>
            <person name="Jonkers W."/>
            <person name="Kazan K."/>
            <person name="Kodira C.D."/>
            <person name="Koehrsen M."/>
            <person name="Kumar L."/>
            <person name="Lee Y.H."/>
            <person name="Li L."/>
            <person name="Manners J.M."/>
            <person name="Miranda-Saavedra D."/>
            <person name="Mukherjee M."/>
            <person name="Park G."/>
            <person name="Park J."/>
            <person name="Park S.Y."/>
            <person name="Proctor R.H."/>
            <person name="Regev A."/>
            <person name="Ruiz-Roldan M.C."/>
            <person name="Sain D."/>
            <person name="Sakthikumar S."/>
            <person name="Sykes S."/>
            <person name="Schwartz D.C."/>
            <person name="Turgeon B.G."/>
            <person name="Wapinski I."/>
            <person name="Yoder O."/>
            <person name="Young S."/>
            <person name="Zeng Q."/>
            <person name="Zhou S."/>
            <person name="Galagan J."/>
            <person name="Cuomo C.A."/>
            <person name="Kistler H.C."/>
            <person name="Rep M."/>
        </authorList>
    </citation>
    <scope>NUCLEOTIDE SEQUENCE [LARGE SCALE GENOMIC DNA]</scope>
    <source>
        <strain evidence="1">4287</strain>
    </source>
</reference>
<name>A0A0J9UJ97_FUSO4</name>
<accession>A0A0J9UJ97</accession>
<organism evidence="1 2">
    <name type="scientific">Fusarium oxysporum f. sp. lycopersici (strain 4287 / CBS 123668 / FGSC 9935 / NRRL 34936)</name>
    <name type="common">Fusarium vascular wilt of tomato</name>
    <dbReference type="NCBI Taxonomy" id="426428"/>
    <lineage>
        <taxon>Eukaryota</taxon>
        <taxon>Fungi</taxon>
        <taxon>Dikarya</taxon>
        <taxon>Ascomycota</taxon>
        <taxon>Pezizomycotina</taxon>
        <taxon>Sordariomycetes</taxon>
        <taxon>Hypocreomycetidae</taxon>
        <taxon>Hypocreales</taxon>
        <taxon>Nectriaceae</taxon>
        <taxon>Fusarium</taxon>
        <taxon>Fusarium oxysporum species complex</taxon>
    </lineage>
</organism>
<dbReference type="Proteomes" id="UP000009097">
    <property type="component" value="Unassembled WGS sequence"/>
</dbReference>
<dbReference type="AlphaFoldDB" id="A0A0J9UJ97"/>
<gene>
    <name evidence="1" type="ORF">FOXG_18551</name>
</gene>
<proteinExistence type="predicted"/>
<dbReference type="KEGG" id="fox:FOXG_18551"/>
<evidence type="ECO:0000313" key="2">
    <source>
        <dbReference type="Proteomes" id="UP000009097"/>
    </source>
</evidence>